<evidence type="ECO:0000313" key="2">
    <source>
        <dbReference type="EMBL" id="APG93734.1"/>
    </source>
</evidence>
<keyword evidence="2" id="KW-0614">Plasmid</keyword>
<dbReference type="OrthoDB" id="7889051at2"/>
<dbReference type="EMBL" id="CP013110">
    <property type="protein sequence ID" value="APG93734.1"/>
    <property type="molecule type" value="Genomic_DNA"/>
</dbReference>
<reference evidence="2 4" key="1">
    <citation type="submission" date="2015-10" db="EMBL/GenBank/DDBJ databases">
        <title>Genomic differences between typical nodule nitrogen-fixing rhizobial strains and those coming from bean seeds.</title>
        <authorList>
            <person name="Peralta H."/>
            <person name="Aguilar-Vera A."/>
            <person name="Diaz R."/>
            <person name="Mora Y."/>
            <person name="Martinez-Batallar G."/>
            <person name="Salazar E."/>
            <person name="Vargas-Lagunas C."/>
            <person name="Encarnacion S."/>
            <person name="Girard L."/>
            <person name="Mora J."/>
        </authorList>
    </citation>
    <scope>NUCLEOTIDE SEQUENCE [LARGE SCALE GENOMIC DNA]</scope>
    <source>
        <strain evidence="2 4">CFNEI 73</strain>
        <plasmid evidence="2 4">C</plasmid>
    </source>
</reference>
<dbReference type="Proteomes" id="UP000182306">
    <property type="component" value="Plasmid C"/>
</dbReference>
<dbReference type="AlphaFoldDB" id="A0A1L3LUF9"/>
<reference evidence="3 5" key="2">
    <citation type="submission" date="2019-03" db="EMBL/GenBank/DDBJ databases">
        <title>Genomic Encyclopedia of Type Strains, Phase IV (KMG-V): Genome sequencing to study the core and pangenomes of soil and plant-associated prokaryotes.</title>
        <authorList>
            <person name="Whitman W."/>
        </authorList>
    </citation>
    <scope>NUCLEOTIDE SEQUENCE [LARGE SCALE GENOMIC DNA]</scope>
    <source>
        <strain evidence="3 5">23C40</strain>
    </source>
</reference>
<accession>A0A1L3LUF9</accession>
<organism evidence="2 4">
    <name type="scientific">Sinorhizobium americanum</name>
    <dbReference type="NCBI Taxonomy" id="194963"/>
    <lineage>
        <taxon>Bacteria</taxon>
        <taxon>Pseudomonadati</taxon>
        <taxon>Pseudomonadota</taxon>
        <taxon>Alphaproteobacteria</taxon>
        <taxon>Hyphomicrobiales</taxon>
        <taxon>Rhizobiaceae</taxon>
        <taxon>Sinorhizobium/Ensifer group</taxon>
        <taxon>Sinorhizobium</taxon>
    </lineage>
</organism>
<keyword evidence="4" id="KW-1185">Reference proteome</keyword>
<sequence>MIRHLLVAAMLSLSAGAAQADESAFLGSLEGQWTGGGMVRVRVDRTPINVSCNFDSQATEAALSMRGTCRGLIVVSRSIGADLQFTGVNYSGTYVGPSGRKSTLTGKRRGSAINLTIHWAREVNGDRRANLTLQKVGDNGMKLVTVDVDPRSGNRVVTSEINLQRK</sequence>
<evidence type="ECO:0000313" key="3">
    <source>
        <dbReference type="EMBL" id="TCN33950.1"/>
    </source>
</evidence>
<feature type="chain" id="PRO_5044562189" evidence="1">
    <location>
        <begin position="21"/>
        <end position="166"/>
    </location>
</feature>
<gene>
    <name evidence="3" type="ORF">EV184_102261</name>
    <name evidence="2" type="ORF">SAMCFNEI73_pC0009</name>
</gene>
<keyword evidence="1" id="KW-0732">Signal</keyword>
<name>A0A1L3LUF9_9HYPH</name>
<dbReference type="EMBL" id="SLVU01000002">
    <property type="protein sequence ID" value="TCN33950.1"/>
    <property type="molecule type" value="Genomic_DNA"/>
</dbReference>
<dbReference type="RefSeq" id="WP_037390016.1">
    <property type="nucleotide sequence ID" value="NZ_CP013110.1"/>
</dbReference>
<dbReference type="KEGG" id="same:SAMCFNEI73_pC0009"/>
<evidence type="ECO:0000313" key="5">
    <source>
        <dbReference type="Proteomes" id="UP000295043"/>
    </source>
</evidence>
<proteinExistence type="predicted"/>
<dbReference type="Proteomes" id="UP000295043">
    <property type="component" value="Unassembled WGS sequence"/>
</dbReference>
<feature type="signal peptide" evidence="1">
    <location>
        <begin position="1"/>
        <end position="20"/>
    </location>
</feature>
<geneLocation type="plasmid" evidence="2 4">
    <name>C</name>
</geneLocation>
<evidence type="ECO:0000256" key="1">
    <source>
        <dbReference type="SAM" id="SignalP"/>
    </source>
</evidence>
<protein>
    <submittedName>
        <fullName evidence="2">Uncharacterized protein</fullName>
    </submittedName>
</protein>
<evidence type="ECO:0000313" key="4">
    <source>
        <dbReference type="Proteomes" id="UP000182306"/>
    </source>
</evidence>